<dbReference type="AlphaFoldDB" id="A0A6P8YS21"/>
<dbReference type="KEGG" id="tpal:117646165"/>
<dbReference type="SUPFAM" id="SSF47986">
    <property type="entry name" value="DEATH domain"/>
    <property type="match status" value="1"/>
</dbReference>
<dbReference type="Pfam" id="PF00531">
    <property type="entry name" value="Death"/>
    <property type="match status" value="1"/>
</dbReference>
<feature type="region of interest" description="Disordered" evidence="1">
    <location>
        <begin position="116"/>
        <end position="156"/>
    </location>
</feature>
<dbReference type="InterPro" id="IPR011029">
    <property type="entry name" value="DEATH-like_dom_sf"/>
</dbReference>
<dbReference type="Gene3D" id="1.10.533.10">
    <property type="entry name" value="Death Domain, Fas"/>
    <property type="match status" value="2"/>
</dbReference>
<feature type="compositionally biased region" description="Polar residues" evidence="1">
    <location>
        <begin position="140"/>
        <end position="156"/>
    </location>
</feature>
<dbReference type="CDD" id="cd01670">
    <property type="entry name" value="Death"/>
    <property type="match status" value="1"/>
</dbReference>
<sequence length="301" mass="34766">MSLVRCIELSPPSKQMKKMKMKLTSIPKEILVDLQYNLIDVKLLQRNVLDKSDFILLNSYSTNQEKVEILMELMRNKTEEDHDNFLEIMEEDYKWLRDKCDLFFTKLRMDNLSKKPQEILPSSDPVVESEDTTTEENDRSSSPPAMKNPSSPDSTAVLTRCIKKETDFEKKINDASSKNLHTGSVSKKNDKASKINEQTFNQTITPEMMTIVRRNHRVVRKWSTLAHILGMTKIVHTLRMRMVMSGEDADACVLYLLEEWKGGQPKEATLGRLISALREEEFNDVADELEEKFALIDDSEQ</sequence>
<organism evidence="4">
    <name type="scientific">Thrips palmi</name>
    <name type="common">Melon thrips</name>
    <dbReference type="NCBI Taxonomy" id="161013"/>
    <lineage>
        <taxon>Eukaryota</taxon>
        <taxon>Metazoa</taxon>
        <taxon>Ecdysozoa</taxon>
        <taxon>Arthropoda</taxon>
        <taxon>Hexapoda</taxon>
        <taxon>Insecta</taxon>
        <taxon>Pterygota</taxon>
        <taxon>Neoptera</taxon>
        <taxon>Paraneoptera</taxon>
        <taxon>Thysanoptera</taxon>
        <taxon>Terebrantia</taxon>
        <taxon>Thripoidea</taxon>
        <taxon>Thripidae</taxon>
        <taxon>Thrips</taxon>
    </lineage>
</organism>
<dbReference type="InterPro" id="IPR000488">
    <property type="entry name" value="Death_dom"/>
</dbReference>
<evidence type="ECO:0000259" key="2">
    <source>
        <dbReference type="PROSITE" id="PS50017"/>
    </source>
</evidence>
<gene>
    <name evidence="4" type="primary">LOC117646165</name>
</gene>
<protein>
    <submittedName>
        <fullName evidence="4">Uncharacterized protein LOC117646165 isoform X1</fullName>
    </submittedName>
</protein>
<dbReference type="OrthoDB" id="10031931at2759"/>
<dbReference type="RefSeq" id="XP_034242828.1">
    <property type="nucleotide sequence ID" value="XM_034386937.1"/>
</dbReference>
<dbReference type="GeneID" id="117646165"/>
<proteinExistence type="predicted"/>
<dbReference type="Proteomes" id="UP000515158">
    <property type="component" value="Unplaced"/>
</dbReference>
<dbReference type="PROSITE" id="PS50017">
    <property type="entry name" value="DEATH_DOMAIN"/>
    <property type="match status" value="1"/>
</dbReference>
<dbReference type="GO" id="GO:0007165">
    <property type="term" value="P:signal transduction"/>
    <property type="evidence" value="ECO:0007669"/>
    <property type="project" value="InterPro"/>
</dbReference>
<keyword evidence="3" id="KW-1185">Reference proteome</keyword>
<evidence type="ECO:0000313" key="3">
    <source>
        <dbReference type="Proteomes" id="UP000515158"/>
    </source>
</evidence>
<feature type="domain" description="Death" evidence="2">
    <location>
        <begin position="256"/>
        <end position="293"/>
    </location>
</feature>
<evidence type="ECO:0000313" key="4">
    <source>
        <dbReference type="RefSeq" id="XP_034242828.1"/>
    </source>
</evidence>
<name>A0A6P8YS21_THRPL</name>
<accession>A0A6P8YS21</accession>
<evidence type="ECO:0000256" key="1">
    <source>
        <dbReference type="SAM" id="MobiDB-lite"/>
    </source>
</evidence>
<dbReference type="InParanoid" id="A0A6P8YS21"/>
<reference evidence="4" key="1">
    <citation type="submission" date="2025-08" db="UniProtKB">
        <authorList>
            <consortium name="RefSeq"/>
        </authorList>
    </citation>
    <scope>IDENTIFICATION</scope>
    <source>
        <tissue evidence="4">Total insect</tissue>
    </source>
</reference>